<feature type="compositionally biased region" description="Basic and acidic residues" evidence="3">
    <location>
        <begin position="644"/>
        <end position="664"/>
    </location>
</feature>
<feature type="region of interest" description="Disordered" evidence="3">
    <location>
        <begin position="704"/>
        <end position="793"/>
    </location>
</feature>
<dbReference type="Pfam" id="PF04499">
    <property type="entry name" value="SAPS"/>
    <property type="match status" value="1"/>
</dbReference>
<evidence type="ECO:0000256" key="2">
    <source>
        <dbReference type="ARBA" id="ARBA00023306"/>
    </source>
</evidence>
<feature type="compositionally biased region" description="Basic and acidic residues" evidence="3">
    <location>
        <begin position="604"/>
        <end position="614"/>
    </location>
</feature>
<feature type="compositionally biased region" description="Low complexity" evidence="3">
    <location>
        <begin position="502"/>
        <end position="514"/>
    </location>
</feature>
<feature type="region of interest" description="Disordered" evidence="3">
    <location>
        <begin position="603"/>
        <end position="685"/>
    </location>
</feature>
<dbReference type="EMBL" id="JADGIZ020000020">
    <property type="protein sequence ID" value="KAL2915930.1"/>
    <property type="molecule type" value="Genomic_DNA"/>
</dbReference>
<feature type="region of interest" description="Disordered" evidence="3">
    <location>
        <begin position="813"/>
        <end position="849"/>
    </location>
</feature>
<organism evidence="4 5">
    <name type="scientific">Polyrhizophydium stewartii</name>
    <dbReference type="NCBI Taxonomy" id="2732419"/>
    <lineage>
        <taxon>Eukaryota</taxon>
        <taxon>Fungi</taxon>
        <taxon>Fungi incertae sedis</taxon>
        <taxon>Chytridiomycota</taxon>
        <taxon>Chytridiomycota incertae sedis</taxon>
        <taxon>Chytridiomycetes</taxon>
        <taxon>Rhizophydiales</taxon>
        <taxon>Rhizophydiales incertae sedis</taxon>
        <taxon>Polyrhizophydium</taxon>
    </lineage>
</organism>
<comment type="similarity">
    <text evidence="1">Belongs to the SAPS family.</text>
</comment>
<feature type="region of interest" description="Disordered" evidence="3">
    <location>
        <begin position="497"/>
        <end position="516"/>
    </location>
</feature>
<protein>
    <submittedName>
        <fullName evidence="4">Sporulation-induced protein</fullName>
    </submittedName>
</protein>
<keyword evidence="2" id="KW-0131">Cell cycle</keyword>
<dbReference type="Proteomes" id="UP001527925">
    <property type="component" value="Unassembled WGS sequence"/>
</dbReference>
<evidence type="ECO:0000256" key="1">
    <source>
        <dbReference type="ARBA" id="ARBA00006180"/>
    </source>
</evidence>
<feature type="compositionally biased region" description="Low complexity" evidence="3">
    <location>
        <begin position="817"/>
        <end position="829"/>
    </location>
</feature>
<dbReference type="PANTHER" id="PTHR12634">
    <property type="entry name" value="SIT4 YEAST -ASSOCIATING PROTEIN-RELATED"/>
    <property type="match status" value="1"/>
</dbReference>
<evidence type="ECO:0000313" key="4">
    <source>
        <dbReference type="EMBL" id="KAL2915930.1"/>
    </source>
</evidence>
<dbReference type="PANTHER" id="PTHR12634:SF8">
    <property type="entry name" value="FIERY MOUNTAIN, ISOFORM D"/>
    <property type="match status" value="1"/>
</dbReference>
<evidence type="ECO:0000313" key="5">
    <source>
        <dbReference type="Proteomes" id="UP001527925"/>
    </source>
</evidence>
<accession>A0ABR4N8T5</accession>
<sequence length="849" mass="93378">MFWRFGYHSTSIIDGLIDKEGVTLDDIMGEDELLQEVKAQGAKLVDYLCRPANLEKLLGYITADDLDEAKRFKFPFVAAEIFGCEVFAICDALVLNRELLSAFWRLLEKDAPLNPLQASYFTKVNCVLLNKKTAAMVTFLRSQPDTVKLMLKHVGSSAIADLILKLISVEDIPEGAGIIKWLSSEGLIPHLFSLLDPNLDPEVHATASQTLTDIISVTYQSFVPPEQLNALNQPMDTIQNAQGGAGTVLIDEMKSEAMLTKLVGYMLDRGAPNSTSSLTNGINVIMELVRKYSSEIEHAEIQHHEFQVQMQANRMGPVLPTPEKLNALSVDLNDLLRVFTQNVANFAELLVSPKSAKPLSEIAPGSQAPLGSERLKICELFAELLHLQYLFTSSPLFDSLVKPPPYVPARVESGPQPTYTPPTTIVVDGLMALTERLVDERVMVVCINHFFVFRWNNFLHSVVYDMIAKVFNTYSYTSSIPTPLALTGPVPSIADIPSPTEASGASAASQSSSQHKMKELRSSVKKLVVSIFKDARLMSQIIEAQHQNDYEVEQPKGVRLGYMGHLTYIADEVCKLFEKCSPELDDELHDYIVSEEWQEYVSHPLRETRDRDRQPLGGARPEAPAGQGAFMGAGSSFSYNAGKFGEESTEFTKPRKKPDTTRDASDDDEEGAAGGGRTLPGEGDTFTDQFARYLCQQVVKDLPDRFMGDSSDDDEDTDRQFMSDLEGQDVNFDISEAIQMDGQFAGASRAREPDEETLSDDMASSKVDGEEETSEPPSRSAGGEPDLAASGASEFVADFESAFSTKDLERALETVVSSNPSAASSSSSTSRRRRRPPPPQTSPPAKTSE</sequence>
<keyword evidence="5" id="KW-1185">Reference proteome</keyword>
<proteinExistence type="inferred from homology"/>
<gene>
    <name evidence="4" type="primary">SIT4</name>
    <name evidence="4" type="ORF">HK105_204634</name>
</gene>
<evidence type="ECO:0000256" key="3">
    <source>
        <dbReference type="SAM" id="MobiDB-lite"/>
    </source>
</evidence>
<reference evidence="4 5" key="1">
    <citation type="submission" date="2023-09" db="EMBL/GenBank/DDBJ databases">
        <title>Pangenome analysis of Batrachochytrium dendrobatidis and related Chytrids.</title>
        <authorList>
            <person name="Yacoub M.N."/>
            <person name="Stajich J.E."/>
            <person name="James T.Y."/>
        </authorList>
    </citation>
    <scope>NUCLEOTIDE SEQUENCE [LARGE SCALE GENOMIC DNA]</scope>
    <source>
        <strain evidence="4 5">JEL0888</strain>
    </source>
</reference>
<dbReference type="InterPro" id="IPR007587">
    <property type="entry name" value="SAPS"/>
</dbReference>
<name>A0ABR4N8T5_9FUNG</name>
<comment type="caution">
    <text evidence="4">The sequence shown here is derived from an EMBL/GenBank/DDBJ whole genome shotgun (WGS) entry which is preliminary data.</text>
</comment>